<evidence type="ECO:0000256" key="3">
    <source>
        <dbReference type="ARBA" id="ARBA00023125"/>
    </source>
</evidence>
<evidence type="ECO:0000313" key="7">
    <source>
        <dbReference type="Proteomes" id="UP000198582"/>
    </source>
</evidence>
<name>A0A1H8UMI0_9PSEU</name>
<keyword evidence="7" id="KW-1185">Reference proteome</keyword>
<evidence type="ECO:0000256" key="1">
    <source>
        <dbReference type="ARBA" id="ARBA00009437"/>
    </source>
</evidence>
<dbReference type="AlphaFoldDB" id="A0A1H8UMI0"/>
<dbReference type="InterPro" id="IPR036390">
    <property type="entry name" value="WH_DNA-bd_sf"/>
</dbReference>
<dbReference type="InterPro" id="IPR000847">
    <property type="entry name" value="LysR_HTH_N"/>
</dbReference>
<gene>
    <name evidence="6" type="ORF">SAMN04489732_103365</name>
</gene>
<reference evidence="6 7" key="1">
    <citation type="submission" date="2016-10" db="EMBL/GenBank/DDBJ databases">
        <authorList>
            <person name="de Groot N.N."/>
        </authorList>
    </citation>
    <scope>NUCLEOTIDE SEQUENCE [LARGE SCALE GENOMIC DNA]</scope>
    <source>
        <strain evidence="6 7">DSM 44993</strain>
    </source>
</reference>
<dbReference type="PANTHER" id="PTHR30346:SF28">
    <property type="entry name" value="HTH-TYPE TRANSCRIPTIONAL REGULATOR CYNR"/>
    <property type="match status" value="1"/>
</dbReference>
<organism evidence="6 7">
    <name type="scientific">Amycolatopsis saalfeldensis</name>
    <dbReference type="NCBI Taxonomy" id="394193"/>
    <lineage>
        <taxon>Bacteria</taxon>
        <taxon>Bacillati</taxon>
        <taxon>Actinomycetota</taxon>
        <taxon>Actinomycetes</taxon>
        <taxon>Pseudonocardiales</taxon>
        <taxon>Pseudonocardiaceae</taxon>
        <taxon>Amycolatopsis</taxon>
    </lineage>
</organism>
<evidence type="ECO:0000256" key="2">
    <source>
        <dbReference type="ARBA" id="ARBA00023015"/>
    </source>
</evidence>
<dbReference type="FunFam" id="1.10.10.10:FF:000001">
    <property type="entry name" value="LysR family transcriptional regulator"/>
    <property type="match status" value="1"/>
</dbReference>
<evidence type="ECO:0000313" key="6">
    <source>
        <dbReference type="EMBL" id="SEP04412.1"/>
    </source>
</evidence>
<accession>A0A1H8UMI0</accession>
<dbReference type="PANTHER" id="PTHR30346">
    <property type="entry name" value="TRANSCRIPTIONAL DUAL REGULATOR HCAR-RELATED"/>
    <property type="match status" value="1"/>
</dbReference>
<evidence type="ECO:0000256" key="4">
    <source>
        <dbReference type="ARBA" id="ARBA00023163"/>
    </source>
</evidence>
<dbReference type="Pfam" id="PF00126">
    <property type="entry name" value="HTH_1"/>
    <property type="match status" value="1"/>
</dbReference>
<feature type="domain" description="HTH lysR-type" evidence="5">
    <location>
        <begin position="1"/>
        <end position="58"/>
    </location>
</feature>
<dbReference type="Proteomes" id="UP000198582">
    <property type="component" value="Unassembled WGS sequence"/>
</dbReference>
<dbReference type="Gene3D" id="1.10.10.10">
    <property type="entry name" value="Winged helix-like DNA-binding domain superfamily/Winged helix DNA-binding domain"/>
    <property type="match status" value="1"/>
</dbReference>
<dbReference type="RefSeq" id="WP_091615558.1">
    <property type="nucleotide sequence ID" value="NZ_FOEF01000003.1"/>
</dbReference>
<evidence type="ECO:0000259" key="5">
    <source>
        <dbReference type="PROSITE" id="PS50931"/>
    </source>
</evidence>
<proteinExistence type="inferred from homology"/>
<dbReference type="GO" id="GO:0003677">
    <property type="term" value="F:DNA binding"/>
    <property type="evidence" value="ECO:0007669"/>
    <property type="project" value="UniProtKB-KW"/>
</dbReference>
<dbReference type="InterPro" id="IPR036388">
    <property type="entry name" value="WH-like_DNA-bd_sf"/>
</dbReference>
<dbReference type="SUPFAM" id="SSF53850">
    <property type="entry name" value="Periplasmic binding protein-like II"/>
    <property type="match status" value="1"/>
</dbReference>
<dbReference type="Gene3D" id="3.40.190.290">
    <property type="match status" value="1"/>
</dbReference>
<dbReference type="EMBL" id="FOEF01000003">
    <property type="protein sequence ID" value="SEP04412.1"/>
    <property type="molecule type" value="Genomic_DNA"/>
</dbReference>
<dbReference type="GO" id="GO:0032993">
    <property type="term" value="C:protein-DNA complex"/>
    <property type="evidence" value="ECO:0007669"/>
    <property type="project" value="TreeGrafter"/>
</dbReference>
<keyword evidence="2" id="KW-0805">Transcription regulation</keyword>
<sequence>METRQLEYFVAVAEELSFTRAAQRLFTVQSTVSATIRTLETELGATLFDRSTRRVALSAAGSAFLPEAKAALEAVDRARSVVQEASAGLRGSLRIGTMSSIGALDLPALLGAFHTQHPLVDLHVTVSTTGSTGLAEDIRHGRLDVALLGLPETELAGLAVRELLAVPYHALVPADHELAGRAEIGLADLAGERFVDTPRGFGNRIAVDRAFAVLGSPRRVTVEVADLRAVPSFVAAGLGVAVIPDVVPLSVPGATVVPLTDLDFTWPLTAASHAGRPPSRALRTLLDLLDEGVLGGIPYETPTAPATARRRNRKRP</sequence>
<protein>
    <submittedName>
        <fullName evidence="6">DNA-binding transcriptional regulator, LysR family</fullName>
    </submittedName>
</protein>
<dbReference type="OrthoDB" id="3181812at2"/>
<keyword evidence="4" id="KW-0804">Transcription</keyword>
<keyword evidence="3 6" id="KW-0238">DNA-binding</keyword>
<dbReference type="PRINTS" id="PR00039">
    <property type="entry name" value="HTHLYSR"/>
</dbReference>
<comment type="similarity">
    <text evidence="1">Belongs to the LysR transcriptional regulatory family.</text>
</comment>
<dbReference type="STRING" id="394193.SAMN04489732_103365"/>
<dbReference type="GO" id="GO:0003700">
    <property type="term" value="F:DNA-binding transcription factor activity"/>
    <property type="evidence" value="ECO:0007669"/>
    <property type="project" value="InterPro"/>
</dbReference>
<dbReference type="Pfam" id="PF03466">
    <property type="entry name" value="LysR_substrate"/>
    <property type="match status" value="1"/>
</dbReference>
<dbReference type="PROSITE" id="PS50931">
    <property type="entry name" value="HTH_LYSR"/>
    <property type="match status" value="1"/>
</dbReference>
<dbReference type="InterPro" id="IPR005119">
    <property type="entry name" value="LysR_subst-bd"/>
</dbReference>
<dbReference type="SUPFAM" id="SSF46785">
    <property type="entry name" value="Winged helix' DNA-binding domain"/>
    <property type="match status" value="1"/>
</dbReference>